<feature type="domain" description="KaiB" evidence="1">
    <location>
        <begin position="9"/>
        <end position="92"/>
    </location>
</feature>
<organism evidence="2 3">
    <name type="scientific">Ectothiorhodospira magna</name>
    <dbReference type="NCBI Taxonomy" id="867345"/>
    <lineage>
        <taxon>Bacteria</taxon>
        <taxon>Pseudomonadati</taxon>
        <taxon>Pseudomonadota</taxon>
        <taxon>Gammaproteobacteria</taxon>
        <taxon>Chromatiales</taxon>
        <taxon>Ectothiorhodospiraceae</taxon>
        <taxon>Ectothiorhodospira</taxon>
    </lineage>
</organism>
<dbReference type="SUPFAM" id="SSF52833">
    <property type="entry name" value="Thioredoxin-like"/>
    <property type="match status" value="1"/>
</dbReference>
<dbReference type="PANTHER" id="PTHR41709:SF2">
    <property type="entry name" value="CIRCADIAN CLOCK PROTEIN KAIB2"/>
    <property type="match status" value="1"/>
</dbReference>
<reference evidence="2 3" key="1">
    <citation type="submission" date="2016-10" db="EMBL/GenBank/DDBJ databases">
        <authorList>
            <person name="de Groot N.N."/>
        </authorList>
    </citation>
    <scope>NUCLEOTIDE SEQUENCE [LARGE SCALE GENOMIC DNA]</scope>
    <source>
        <strain evidence="2 3">B7-7</strain>
    </source>
</reference>
<dbReference type="CDD" id="cd02978">
    <property type="entry name" value="KaiB_like"/>
    <property type="match status" value="1"/>
</dbReference>
<dbReference type="Gene3D" id="3.40.30.10">
    <property type="entry name" value="Glutaredoxin"/>
    <property type="match status" value="1"/>
</dbReference>
<gene>
    <name evidence="2" type="ORF">SAMN05421693_10927</name>
</gene>
<dbReference type="SMART" id="SM01248">
    <property type="entry name" value="KaiB"/>
    <property type="match status" value="1"/>
</dbReference>
<name>A0A1H9BHU2_9GAMM</name>
<proteinExistence type="predicted"/>
<sequence length="99" mass="11197">MTTRHYQLRLYIAGMTPAARRAIDNLTALATDLGQQGEQVDIQVVDILQRPQLAEDERILATPVVIRKLPPPIRRVVGDLSERERVLVGLDIRDDIFDP</sequence>
<dbReference type="Proteomes" id="UP000199496">
    <property type="component" value="Unassembled WGS sequence"/>
</dbReference>
<dbReference type="STRING" id="867345.SAMN05421693_10927"/>
<dbReference type="InterPro" id="IPR039022">
    <property type="entry name" value="KaiB-like"/>
</dbReference>
<dbReference type="InterPro" id="IPR011649">
    <property type="entry name" value="KaiB_domain"/>
</dbReference>
<dbReference type="RefSeq" id="WP_090205288.1">
    <property type="nucleotide sequence ID" value="NZ_FOFO01000009.1"/>
</dbReference>
<dbReference type="PANTHER" id="PTHR41709">
    <property type="entry name" value="KAIB-LIKE PROTEIN 1"/>
    <property type="match status" value="1"/>
</dbReference>
<dbReference type="EMBL" id="FOFO01000009">
    <property type="protein sequence ID" value="SEP88439.1"/>
    <property type="molecule type" value="Genomic_DNA"/>
</dbReference>
<dbReference type="InterPro" id="IPR036249">
    <property type="entry name" value="Thioredoxin-like_sf"/>
</dbReference>
<protein>
    <submittedName>
        <fullName evidence="2">Circadian clock protein KaiB</fullName>
    </submittedName>
</protein>
<evidence type="ECO:0000313" key="3">
    <source>
        <dbReference type="Proteomes" id="UP000199496"/>
    </source>
</evidence>
<dbReference type="Pfam" id="PF07689">
    <property type="entry name" value="KaiB"/>
    <property type="match status" value="1"/>
</dbReference>
<dbReference type="GO" id="GO:0048511">
    <property type="term" value="P:rhythmic process"/>
    <property type="evidence" value="ECO:0007669"/>
    <property type="project" value="InterPro"/>
</dbReference>
<dbReference type="OrthoDB" id="5458519at2"/>
<keyword evidence="3" id="KW-1185">Reference proteome</keyword>
<accession>A0A1H9BHU2</accession>
<evidence type="ECO:0000313" key="2">
    <source>
        <dbReference type="EMBL" id="SEP88439.1"/>
    </source>
</evidence>
<dbReference type="AlphaFoldDB" id="A0A1H9BHU2"/>
<evidence type="ECO:0000259" key="1">
    <source>
        <dbReference type="SMART" id="SM01248"/>
    </source>
</evidence>